<dbReference type="EC" id="3.2.1.183" evidence="2"/>
<keyword evidence="3" id="KW-1185">Reference proteome</keyword>
<proteinExistence type="predicted"/>
<dbReference type="RefSeq" id="WP_229338815.1">
    <property type="nucleotide sequence ID" value="NZ_JAJBZG010000002.1"/>
</dbReference>
<dbReference type="Pfam" id="PF02350">
    <property type="entry name" value="Epimerase_2"/>
    <property type="match status" value="1"/>
</dbReference>
<dbReference type="Gene3D" id="3.40.50.2000">
    <property type="entry name" value="Glycogen Phosphorylase B"/>
    <property type="match status" value="2"/>
</dbReference>
<dbReference type="SUPFAM" id="SSF53756">
    <property type="entry name" value="UDP-Glycosyltransferase/glycogen phosphorylase"/>
    <property type="match status" value="1"/>
</dbReference>
<evidence type="ECO:0000259" key="1">
    <source>
        <dbReference type="Pfam" id="PF02350"/>
    </source>
</evidence>
<dbReference type="InterPro" id="IPR020004">
    <property type="entry name" value="UDP-GlcNAc_Epase"/>
</dbReference>
<organism evidence="2 3">
    <name type="scientific">Christiangramia sediminis</name>
    <dbReference type="NCBI Taxonomy" id="2881336"/>
    <lineage>
        <taxon>Bacteria</taxon>
        <taxon>Pseudomonadati</taxon>
        <taxon>Bacteroidota</taxon>
        <taxon>Flavobacteriia</taxon>
        <taxon>Flavobacteriales</taxon>
        <taxon>Flavobacteriaceae</taxon>
        <taxon>Christiangramia</taxon>
    </lineage>
</organism>
<evidence type="ECO:0000313" key="2">
    <source>
        <dbReference type="EMBL" id="MCB7480625.1"/>
    </source>
</evidence>
<dbReference type="InterPro" id="IPR003331">
    <property type="entry name" value="UDP_GlcNAc_Epimerase_2_dom"/>
</dbReference>
<dbReference type="Proteomes" id="UP001139414">
    <property type="component" value="Unassembled WGS sequence"/>
</dbReference>
<accession>A0A9X1LHU3</accession>
<gene>
    <name evidence="2" type="primary">neuC</name>
    <name evidence="2" type="ORF">LGQ90_05040</name>
</gene>
<dbReference type="EMBL" id="JAJBZG010000002">
    <property type="protein sequence ID" value="MCB7480625.1"/>
    <property type="molecule type" value="Genomic_DNA"/>
</dbReference>
<keyword evidence="2" id="KW-0326">Glycosidase</keyword>
<dbReference type="AlphaFoldDB" id="A0A9X1LHU3"/>
<name>A0A9X1LHU3_9FLAO</name>
<dbReference type="GO" id="GO:0004553">
    <property type="term" value="F:hydrolase activity, hydrolyzing O-glycosyl compounds"/>
    <property type="evidence" value="ECO:0007669"/>
    <property type="project" value="InterPro"/>
</dbReference>
<reference evidence="2" key="1">
    <citation type="submission" date="2021-10" db="EMBL/GenBank/DDBJ databases">
        <title>Gramella sp. ASW11-100T, isolated from marine sediment.</title>
        <authorList>
            <person name="Xia C."/>
        </authorList>
    </citation>
    <scope>NUCLEOTIDE SEQUENCE</scope>
    <source>
        <strain evidence="2">ASW11-100</strain>
    </source>
</reference>
<protein>
    <submittedName>
        <fullName evidence="2">UDP-N-acetylglucosamine 2-epimerase</fullName>
        <ecNumber evidence="2">3.2.1.183</ecNumber>
    </submittedName>
</protein>
<dbReference type="CDD" id="cd03786">
    <property type="entry name" value="GTB_UDP-GlcNAc_2-Epimerase"/>
    <property type="match status" value="1"/>
</dbReference>
<evidence type="ECO:0000313" key="3">
    <source>
        <dbReference type="Proteomes" id="UP001139414"/>
    </source>
</evidence>
<dbReference type="NCBIfam" id="TIGR03568">
    <property type="entry name" value="NeuC_NnaA"/>
    <property type="match status" value="1"/>
</dbReference>
<keyword evidence="2" id="KW-0378">Hydrolase</keyword>
<dbReference type="InterPro" id="IPR029767">
    <property type="entry name" value="WecB-like"/>
</dbReference>
<dbReference type="PANTHER" id="PTHR43174">
    <property type="entry name" value="UDP-N-ACETYLGLUCOSAMINE 2-EPIMERASE"/>
    <property type="match status" value="1"/>
</dbReference>
<dbReference type="GO" id="GO:0006047">
    <property type="term" value="P:UDP-N-acetylglucosamine metabolic process"/>
    <property type="evidence" value="ECO:0007669"/>
    <property type="project" value="InterPro"/>
</dbReference>
<feature type="domain" description="UDP-N-acetylglucosamine 2-epimerase" evidence="1">
    <location>
        <begin position="22"/>
        <end position="368"/>
    </location>
</feature>
<sequence>MKKVAVITGTRAEFGILTPLLKKINNQPELELQIVACAMHLSPEFGYTIKDIEASGFKVDKKIECLLSSDTAVGVSKSIGLALISFAEAFDEISPDLIIILGDRSEMLAAATAATIANIPIAHIHGGETTEGAYDESLRHAITKMSYLHFTSTEIYKRRVIQLGESPNRVFNVGAMGLDSVNELELMNKVEFEKSIDFKLGPINFLITYHPVTLESETAKDQFKTILNILNKIEGGKFIFTYANSDKDGRIINEMIEEFVSQNSERAVVYNSLGHLRYLSALKYVNCVLGNSSSGILEAPFFNIPTINIGDRQKGRIAAESVIHTKNDENSILQGIKLALSDDFRVKIKNQKQIYGDGNSSSKIIDILSKVEIKDLKKKFHDINF</sequence>
<dbReference type="PANTHER" id="PTHR43174:SF3">
    <property type="entry name" value="UDP-N-ACETYLGLUCOSAMINE 2-EPIMERASE"/>
    <property type="match status" value="1"/>
</dbReference>
<comment type="caution">
    <text evidence="2">The sequence shown here is derived from an EMBL/GenBank/DDBJ whole genome shotgun (WGS) entry which is preliminary data.</text>
</comment>